<proteinExistence type="predicted"/>
<organism evidence="2 3">
    <name type="scientific">Dimargaris verticillata</name>
    <dbReference type="NCBI Taxonomy" id="2761393"/>
    <lineage>
        <taxon>Eukaryota</taxon>
        <taxon>Fungi</taxon>
        <taxon>Fungi incertae sedis</taxon>
        <taxon>Zoopagomycota</taxon>
        <taxon>Kickxellomycotina</taxon>
        <taxon>Dimargaritomycetes</taxon>
        <taxon>Dimargaritales</taxon>
        <taxon>Dimargaritaceae</taxon>
        <taxon>Dimargaris</taxon>
    </lineage>
</organism>
<evidence type="ECO:0000313" key="2">
    <source>
        <dbReference type="EMBL" id="KAJ1983534.1"/>
    </source>
</evidence>
<evidence type="ECO:0000313" key="3">
    <source>
        <dbReference type="Proteomes" id="UP001151582"/>
    </source>
</evidence>
<feature type="region of interest" description="Disordered" evidence="1">
    <location>
        <begin position="1"/>
        <end position="32"/>
    </location>
</feature>
<comment type="caution">
    <text evidence="2">The sequence shown here is derived from an EMBL/GenBank/DDBJ whole genome shotgun (WGS) entry which is preliminary data.</text>
</comment>
<feature type="compositionally biased region" description="Polar residues" evidence="1">
    <location>
        <begin position="1"/>
        <end position="16"/>
    </location>
</feature>
<name>A0A9W8EF69_9FUNG</name>
<dbReference type="OrthoDB" id="10336745at2759"/>
<evidence type="ECO:0000256" key="1">
    <source>
        <dbReference type="SAM" id="MobiDB-lite"/>
    </source>
</evidence>
<protein>
    <submittedName>
        <fullName evidence="2">Uncharacterized protein</fullName>
    </submittedName>
</protein>
<dbReference type="Proteomes" id="UP001151582">
    <property type="component" value="Unassembled WGS sequence"/>
</dbReference>
<sequence>MASTSSQQTRAKQSVSRPLPSPKATETAPTISILPEWVQTPAEFLCLETAPPVFRDPFTNALLNPVQACVQWAHMSLEIFHSLSLVGFGTEITTFSMDQGTPNPRAGLQVKIARSPPTTKAA</sequence>
<dbReference type="AlphaFoldDB" id="A0A9W8EF69"/>
<accession>A0A9W8EF69</accession>
<dbReference type="EMBL" id="JANBQB010000051">
    <property type="protein sequence ID" value="KAJ1983534.1"/>
    <property type="molecule type" value="Genomic_DNA"/>
</dbReference>
<reference evidence="2" key="1">
    <citation type="submission" date="2022-07" db="EMBL/GenBank/DDBJ databases">
        <title>Phylogenomic reconstructions and comparative analyses of Kickxellomycotina fungi.</title>
        <authorList>
            <person name="Reynolds N.K."/>
            <person name="Stajich J.E."/>
            <person name="Barry K."/>
            <person name="Grigoriev I.V."/>
            <person name="Crous P."/>
            <person name="Smith M.E."/>
        </authorList>
    </citation>
    <scope>NUCLEOTIDE SEQUENCE</scope>
    <source>
        <strain evidence="2">RSA 567</strain>
    </source>
</reference>
<gene>
    <name evidence="2" type="ORF">H4R34_001220</name>
</gene>
<keyword evidence="3" id="KW-1185">Reference proteome</keyword>